<accession>A0A242MW01</accession>
<dbReference type="Proteomes" id="UP000195221">
    <property type="component" value="Unassembled WGS sequence"/>
</dbReference>
<keyword evidence="1" id="KW-1133">Transmembrane helix</keyword>
<name>A0A242MW01_CABSO</name>
<reference evidence="2 3" key="1">
    <citation type="submission" date="2017-03" db="EMBL/GenBank/DDBJ databases">
        <title>Genome analysis of strain PAMC 26577.</title>
        <authorList>
            <person name="Oh H.-M."/>
            <person name="Yang J.-A."/>
        </authorList>
    </citation>
    <scope>NUCLEOTIDE SEQUENCE [LARGE SCALE GENOMIC DNA]</scope>
    <source>
        <strain evidence="2 3">PAMC 26577</strain>
    </source>
</reference>
<comment type="caution">
    <text evidence="2">The sequence shown here is derived from an EMBL/GenBank/DDBJ whole genome shotgun (WGS) entry which is preliminary data.</text>
</comment>
<evidence type="ECO:0000313" key="2">
    <source>
        <dbReference type="EMBL" id="OTP75620.1"/>
    </source>
</evidence>
<evidence type="ECO:0000313" key="3">
    <source>
        <dbReference type="Proteomes" id="UP000195221"/>
    </source>
</evidence>
<protein>
    <submittedName>
        <fullName evidence="2">Uncharacterized protein</fullName>
    </submittedName>
</protein>
<feature type="transmembrane region" description="Helical" evidence="1">
    <location>
        <begin position="121"/>
        <end position="147"/>
    </location>
</feature>
<keyword evidence="1" id="KW-0472">Membrane</keyword>
<gene>
    <name evidence="2" type="ORF">PAMC26577_13105</name>
</gene>
<dbReference type="EMBL" id="NBTZ01000049">
    <property type="protein sequence ID" value="OTP75620.1"/>
    <property type="molecule type" value="Genomic_DNA"/>
</dbReference>
<dbReference type="AlphaFoldDB" id="A0A242MW01"/>
<organism evidence="2 3">
    <name type="scientific">Caballeronia sordidicola</name>
    <name type="common">Burkholderia sordidicola</name>
    <dbReference type="NCBI Taxonomy" id="196367"/>
    <lineage>
        <taxon>Bacteria</taxon>
        <taxon>Pseudomonadati</taxon>
        <taxon>Pseudomonadota</taxon>
        <taxon>Betaproteobacteria</taxon>
        <taxon>Burkholderiales</taxon>
        <taxon>Burkholderiaceae</taxon>
        <taxon>Caballeronia</taxon>
    </lineage>
</organism>
<keyword evidence="1" id="KW-0812">Transmembrane</keyword>
<proteinExistence type="predicted"/>
<sequence>MSAVPTHSDDTKSPTALSQQQKDALIGELLGDVLTLHKSVKDLSSIVSDTDQRLATRVVELRAISGELSHAREAAFAQIALQARTQAQEAFKESMGALLGKLENTLQDVPRTVAEMSQRRFLELLVVAVATGAITLAGTLAGVWMMFR</sequence>
<evidence type="ECO:0000256" key="1">
    <source>
        <dbReference type="SAM" id="Phobius"/>
    </source>
</evidence>